<dbReference type="EMBL" id="CP088295">
    <property type="protein sequence ID" value="UUY04200.1"/>
    <property type="molecule type" value="Genomic_DNA"/>
</dbReference>
<accession>A0ABY5PHS4</accession>
<reference evidence="2" key="1">
    <citation type="submission" date="2021-11" db="EMBL/GenBank/DDBJ databases">
        <title>Cultivation dependent microbiological survey of springs from the worlds oldest radium mine currently devoted to the extraction of radon-saturated water.</title>
        <authorList>
            <person name="Kapinusova G."/>
            <person name="Smrhova T."/>
            <person name="Strejcek M."/>
            <person name="Suman J."/>
            <person name="Jani K."/>
            <person name="Pajer P."/>
            <person name="Uhlik O."/>
        </authorList>
    </citation>
    <scope>NUCLEOTIDE SEQUENCE [LARGE SCALE GENOMIC DNA]</scope>
    <source>
        <strain evidence="2">J379</strain>
    </source>
</reference>
<dbReference type="RefSeq" id="WP_353864691.1">
    <property type="nucleotide sequence ID" value="NZ_CP088295.1"/>
</dbReference>
<sequence>MGLFKNMKDTMAGAQSMAAAAQQQSGISGTDLAGGMAARNEVETAGREMVRIMNEGSPGTAVITAARDTGQRSAGNATCEFDLTVTPAGGAPYETTLVTMIAGTDMSPYELGKTWNVKIDPNDSSKVVFSQ</sequence>
<dbReference type="Proteomes" id="UP001058860">
    <property type="component" value="Chromosome"/>
</dbReference>
<organism evidence="1 2">
    <name type="scientific">Svornostia abyssi</name>
    <dbReference type="NCBI Taxonomy" id="2898438"/>
    <lineage>
        <taxon>Bacteria</taxon>
        <taxon>Bacillati</taxon>
        <taxon>Actinomycetota</taxon>
        <taxon>Thermoleophilia</taxon>
        <taxon>Solirubrobacterales</taxon>
        <taxon>Baekduiaceae</taxon>
        <taxon>Svornostia</taxon>
    </lineage>
</organism>
<name>A0ABY5PHS4_9ACTN</name>
<proteinExistence type="predicted"/>
<keyword evidence="2" id="KW-1185">Reference proteome</keyword>
<gene>
    <name evidence="1" type="ORF">LRS13_01330</name>
</gene>
<evidence type="ECO:0000313" key="2">
    <source>
        <dbReference type="Proteomes" id="UP001058860"/>
    </source>
</evidence>
<protein>
    <submittedName>
        <fullName evidence="1">Uncharacterized protein</fullName>
    </submittedName>
</protein>
<evidence type="ECO:0000313" key="1">
    <source>
        <dbReference type="EMBL" id="UUY04200.1"/>
    </source>
</evidence>